<evidence type="ECO:0000313" key="4">
    <source>
        <dbReference type="Proteomes" id="UP001595926"/>
    </source>
</evidence>
<dbReference type="SUPFAM" id="SSF51735">
    <property type="entry name" value="NAD(P)-binding Rossmann-fold domains"/>
    <property type="match status" value="1"/>
</dbReference>
<dbReference type="Proteomes" id="UP001595926">
    <property type="component" value="Unassembled WGS sequence"/>
</dbReference>
<reference evidence="4" key="1">
    <citation type="journal article" date="2019" name="Int. J. Syst. Evol. Microbiol.">
        <title>The Global Catalogue of Microorganisms (GCM) 10K type strain sequencing project: providing services to taxonomists for standard genome sequencing and annotation.</title>
        <authorList>
            <consortium name="The Broad Institute Genomics Platform"/>
            <consortium name="The Broad Institute Genome Sequencing Center for Infectious Disease"/>
            <person name="Wu L."/>
            <person name="Ma J."/>
        </authorList>
    </citation>
    <scope>NUCLEOTIDE SEQUENCE [LARGE SCALE GENOMIC DNA]</scope>
    <source>
        <strain evidence="4">CGMCC 1.13718</strain>
    </source>
</reference>
<dbReference type="InterPro" id="IPR036291">
    <property type="entry name" value="NAD(P)-bd_dom_sf"/>
</dbReference>
<dbReference type="Gene3D" id="1.10.1040.20">
    <property type="entry name" value="ProC-like, C-terminal domain"/>
    <property type="match status" value="1"/>
</dbReference>
<protein>
    <submittedName>
        <fullName evidence="3">DUF2520 domain-containing protein</fullName>
    </submittedName>
</protein>
<accession>A0ABV9TB71</accession>
<evidence type="ECO:0000313" key="3">
    <source>
        <dbReference type="EMBL" id="MFC4892061.1"/>
    </source>
</evidence>
<dbReference type="PANTHER" id="PTHR40459">
    <property type="entry name" value="CONSERVED HYPOTHETICAL ALANINE AND LEUCINE RICH PROTEIN"/>
    <property type="match status" value="1"/>
</dbReference>
<sequence>MSLLFANPLKPIYGIVGQGRLGKHLVKYFSSLNLDFVVWDYKSTRDLKVVFENVEIVLLAIPDKTIDLFLIENPQLQKKVCIHFSGALISKLAFGFHPLMTFNNEVYSVDDYKSILFVQDKKAPSFKELFPELPNQYISIDEKDKAYYHSLCVLANNFTTILWQKFFYEMKSRFLASDKALEPFIKQTMINIMKDPEKALTGPLVRNDEETISKNLKALDKDPFKEIYQSFVETYKVISNENRGERNDKS</sequence>
<evidence type="ECO:0000256" key="1">
    <source>
        <dbReference type="ARBA" id="ARBA00023002"/>
    </source>
</evidence>
<dbReference type="EMBL" id="JBHSJH010000001">
    <property type="protein sequence ID" value="MFC4892061.1"/>
    <property type="molecule type" value="Genomic_DNA"/>
</dbReference>
<keyword evidence="4" id="KW-1185">Reference proteome</keyword>
<dbReference type="InterPro" id="IPR018931">
    <property type="entry name" value="DUF2520"/>
</dbReference>
<evidence type="ECO:0000259" key="2">
    <source>
        <dbReference type="Pfam" id="PF10728"/>
    </source>
</evidence>
<dbReference type="Gene3D" id="3.40.50.720">
    <property type="entry name" value="NAD(P)-binding Rossmann-like Domain"/>
    <property type="match status" value="1"/>
</dbReference>
<dbReference type="SUPFAM" id="SSF48179">
    <property type="entry name" value="6-phosphogluconate dehydrogenase C-terminal domain-like"/>
    <property type="match status" value="1"/>
</dbReference>
<keyword evidence="1" id="KW-0560">Oxidoreductase</keyword>
<name>A0ABV9TB71_9GAMM</name>
<dbReference type="RefSeq" id="WP_119330230.1">
    <property type="nucleotide sequence ID" value="NZ_JBHSJH010000001.1"/>
</dbReference>
<gene>
    <name evidence="3" type="ORF">ACFPDQ_03235</name>
</gene>
<feature type="domain" description="DUF2520" evidence="2">
    <location>
        <begin position="121"/>
        <end position="232"/>
    </location>
</feature>
<dbReference type="Pfam" id="PF10728">
    <property type="entry name" value="DUF2520"/>
    <property type="match status" value="1"/>
</dbReference>
<dbReference type="PANTHER" id="PTHR40459:SF1">
    <property type="entry name" value="CONSERVED HYPOTHETICAL ALANINE AND LEUCINE RICH PROTEIN"/>
    <property type="match status" value="1"/>
</dbReference>
<dbReference type="InterPro" id="IPR037108">
    <property type="entry name" value="TM1727-like_C_sf"/>
</dbReference>
<organism evidence="3 4">
    <name type="scientific">Pseudofrancisella aestuarii</name>
    <dbReference type="NCBI Taxonomy" id="2670347"/>
    <lineage>
        <taxon>Bacteria</taxon>
        <taxon>Pseudomonadati</taxon>
        <taxon>Pseudomonadota</taxon>
        <taxon>Gammaproteobacteria</taxon>
        <taxon>Thiotrichales</taxon>
        <taxon>Francisellaceae</taxon>
        <taxon>Pseudofrancisella</taxon>
    </lineage>
</organism>
<dbReference type="InterPro" id="IPR008927">
    <property type="entry name" value="6-PGluconate_DH-like_C_sf"/>
</dbReference>
<comment type="caution">
    <text evidence="3">The sequence shown here is derived from an EMBL/GenBank/DDBJ whole genome shotgun (WGS) entry which is preliminary data.</text>
</comment>
<proteinExistence type="predicted"/>